<evidence type="ECO:0000256" key="1">
    <source>
        <dbReference type="SAM" id="SignalP"/>
    </source>
</evidence>
<gene>
    <name evidence="2" type="ORF">TH63_00350</name>
</gene>
<feature type="chain" id="PRO_5005211669" description="DUF4833 domain-containing protein" evidence="1">
    <location>
        <begin position="27"/>
        <end position="156"/>
    </location>
</feature>
<dbReference type="PATRIC" id="fig|1379910.4.peg.72"/>
<protein>
    <recommendedName>
        <fullName evidence="4">DUF4833 domain-containing protein</fullName>
    </recommendedName>
</protein>
<reference evidence="2 3" key="1">
    <citation type="submission" date="2015-01" db="EMBL/GenBank/DDBJ databases">
        <title>Rufibacter sp./DG31D/ whole genome sequencing.</title>
        <authorList>
            <person name="Kim M.K."/>
            <person name="Srinivasan S."/>
            <person name="Lee J.-J."/>
        </authorList>
    </citation>
    <scope>NUCLEOTIDE SEQUENCE [LARGE SCALE GENOMIC DNA]</scope>
    <source>
        <strain evidence="2 3">DG31D</strain>
    </source>
</reference>
<dbReference type="KEGG" id="ruf:TH63_00350"/>
<keyword evidence="3" id="KW-1185">Reference proteome</keyword>
<dbReference type="Proteomes" id="UP000036458">
    <property type="component" value="Chromosome"/>
</dbReference>
<name>A0A0H4VFN9_9BACT</name>
<feature type="signal peptide" evidence="1">
    <location>
        <begin position="1"/>
        <end position="26"/>
    </location>
</feature>
<evidence type="ECO:0008006" key="4">
    <source>
        <dbReference type="Google" id="ProtNLM"/>
    </source>
</evidence>
<dbReference type="AlphaFoldDB" id="A0A0H4VFN9"/>
<proteinExistence type="predicted"/>
<dbReference type="EMBL" id="CP010777">
    <property type="protein sequence ID" value="AKQ44435.1"/>
    <property type="molecule type" value="Genomic_DNA"/>
</dbReference>
<evidence type="ECO:0000313" key="2">
    <source>
        <dbReference type="EMBL" id="AKQ44435.1"/>
    </source>
</evidence>
<organism evidence="2 3">
    <name type="scientific">Rufibacter radiotolerans</name>
    <dbReference type="NCBI Taxonomy" id="1379910"/>
    <lineage>
        <taxon>Bacteria</taxon>
        <taxon>Pseudomonadati</taxon>
        <taxon>Bacteroidota</taxon>
        <taxon>Cytophagia</taxon>
        <taxon>Cytophagales</taxon>
        <taxon>Hymenobacteraceae</taxon>
        <taxon>Rufibacter</taxon>
    </lineage>
</organism>
<sequence>MIFCTAAFRTVTFFTLLLFTPLISFAQFSSESEAKDYFTKSKSLDPIEGVYLVTQTNSGASNSVRSSRYVISRNAQEPGFFHMQLIDEANNSLRILYANMKKIDEQLYVYLIKMDGGLKTVYYTITDKQFTIKYDSKIEGLGPIFYEYKYTKILPK</sequence>
<keyword evidence="1" id="KW-0732">Signal</keyword>
<accession>A0A0H4VFN9</accession>
<evidence type="ECO:0000313" key="3">
    <source>
        <dbReference type="Proteomes" id="UP000036458"/>
    </source>
</evidence>
<dbReference type="RefSeq" id="WP_048919172.1">
    <property type="nucleotide sequence ID" value="NZ_CP010777.1"/>
</dbReference>